<evidence type="ECO:0000256" key="1">
    <source>
        <dbReference type="ARBA" id="ARBA00004496"/>
    </source>
</evidence>
<evidence type="ECO:0000256" key="2">
    <source>
        <dbReference type="ARBA" id="ARBA00022490"/>
    </source>
</evidence>
<dbReference type="EMBL" id="KV426151">
    <property type="protein sequence ID" value="KZV86587.1"/>
    <property type="molecule type" value="Genomic_DNA"/>
</dbReference>
<name>A0A165ECD5_EXIGL</name>
<dbReference type="InterPro" id="IPR032675">
    <property type="entry name" value="LRR_dom_sf"/>
</dbReference>
<evidence type="ECO:0000313" key="7">
    <source>
        <dbReference type="Proteomes" id="UP000077266"/>
    </source>
</evidence>
<dbReference type="PANTHER" id="PTHR15454">
    <property type="entry name" value="NISCHARIN RELATED"/>
    <property type="match status" value="1"/>
</dbReference>
<feature type="region of interest" description="Disordered" evidence="5">
    <location>
        <begin position="714"/>
        <end position="734"/>
    </location>
</feature>
<dbReference type="FunCoup" id="A0A165ECD5">
    <property type="interactions" value="357"/>
</dbReference>
<keyword evidence="4" id="KW-0677">Repeat</keyword>
<evidence type="ECO:0000256" key="5">
    <source>
        <dbReference type="SAM" id="MobiDB-lite"/>
    </source>
</evidence>
<dbReference type="InParanoid" id="A0A165ECD5"/>
<dbReference type="SUPFAM" id="SSF52075">
    <property type="entry name" value="Outer arm dynein light chain 1"/>
    <property type="match status" value="1"/>
</dbReference>
<dbReference type="PANTHER" id="PTHR15454:SF69">
    <property type="entry name" value="SERINE_THREONINE-PROTEIN KINASE 11-INTERACTING PROTEIN"/>
    <property type="match status" value="1"/>
</dbReference>
<dbReference type="SMART" id="SM00369">
    <property type="entry name" value="LRR_TYP"/>
    <property type="match status" value="2"/>
</dbReference>
<comment type="subcellular location">
    <subcellularLocation>
        <location evidence="1">Cytoplasm</location>
    </subcellularLocation>
</comment>
<dbReference type="InterPro" id="IPR001611">
    <property type="entry name" value="Leu-rich_rpt"/>
</dbReference>
<sequence length="734" mass="79274">MEQSGDEYVLKTAQLIRTHEQRLAEIGFVRRGRRGTVPVANPAAAFNVLSWIGLDSSAQRAKPLVLSMDTHHLFYLLMRCEALGVNVGSLDIQFESPFRPTSYISNYNPRDKSDTISIASFRSTFSTISKLSLGAGWWGRAEPPAVENEVKYIYSALTKLPALSLHKPGNRIIAELAHDPPTDSALPLDAFKSLQSLECVEVDPMTIIGWDRLAIGLRSLTVKRSGLEDFTDLFIDAVLDDEARREGRPVKGRRRKLHNSRPRTLRSRQASFVSHGVPQAVLEEDEEETESPIKDEPTEEDAPRPPLSSVKWAYLKHLCLADNALTFFPSAPLQYLTAITHLDLSSNLLVSVPSGLSQLYNLVALNLSDNMIDSVLGIYTMMGQVLTLNLSSNRLDSLCGLERLAALERVDLRNNRVDESAEVGRLSVLPNIAEVYVEGNPFYVKEQDARIRCFEYFAREGKSILLDGSPPGFFELRQLTVKPPEEPKRMSVAVSPPVVAPTSPPGSPAAKPSSPAPGAGPSTLPQHPKPKRRKHMRIVDLDGNGTGEDASGTDTTDAHSQRKAKHSRARSDAGGPQVALANGTAAPVESVPEEDTVPDMPVRSGSMTIGRNARGGRHSRYGTDSFSASASTSPPPALPAGVRNSPGGGVATISASMSKSAARRARVSASVYEPAAPEAGSPPTNDADAFRAKIEALRNEVGDSWLKVLAQSQFSPSAHSNGSTPASQTPTPGA</sequence>
<feature type="region of interest" description="Disordered" evidence="5">
    <location>
        <begin position="485"/>
        <end position="687"/>
    </location>
</feature>
<evidence type="ECO:0000256" key="3">
    <source>
        <dbReference type="ARBA" id="ARBA00022614"/>
    </source>
</evidence>
<organism evidence="6 7">
    <name type="scientific">Exidia glandulosa HHB12029</name>
    <dbReference type="NCBI Taxonomy" id="1314781"/>
    <lineage>
        <taxon>Eukaryota</taxon>
        <taxon>Fungi</taxon>
        <taxon>Dikarya</taxon>
        <taxon>Basidiomycota</taxon>
        <taxon>Agaricomycotina</taxon>
        <taxon>Agaricomycetes</taxon>
        <taxon>Auriculariales</taxon>
        <taxon>Exidiaceae</taxon>
        <taxon>Exidia</taxon>
    </lineage>
</organism>
<dbReference type="GO" id="GO:0005737">
    <property type="term" value="C:cytoplasm"/>
    <property type="evidence" value="ECO:0007669"/>
    <property type="project" value="UniProtKB-SubCell"/>
</dbReference>
<dbReference type="Gene3D" id="3.80.10.10">
    <property type="entry name" value="Ribonuclease Inhibitor"/>
    <property type="match status" value="2"/>
</dbReference>
<keyword evidence="3" id="KW-0433">Leucine-rich repeat</keyword>
<evidence type="ECO:0000313" key="6">
    <source>
        <dbReference type="EMBL" id="KZV86587.1"/>
    </source>
</evidence>
<evidence type="ECO:0000256" key="4">
    <source>
        <dbReference type="ARBA" id="ARBA00022737"/>
    </source>
</evidence>
<evidence type="ECO:0008006" key="8">
    <source>
        <dbReference type="Google" id="ProtNLM"/>
    </source>
</evidence>
<gene>
    <name evidence="6" type="ORF">EXIGLDRAFT_741554</name>
</gene>
<dbReference type="PROSITE" id="PS51450">
    <property type="entry name" value="LRR"/>
    <property type="match status" value="2"/>
</dbReference>
<reference evidence="6 7" key="1">
    <citation type="journal article" date="2016" name="Mol. Biol. Evol.">
        <title>Comparative Genomics of Early-Diverging Mushroom-Forming Fungi Provides Insights into the Origins of Lignocellulose Decay Capabilities.</title>
        <authorList>
            <person name="Nagy L.G."/>
            <person name="Riley R."/>
            <person name="Tritt A."/>
            <person name="Adam C."/>
            <person name="Daum C."/>
            <person name="Floudas D."/>
            <person name="Sun H."/>
            <person name="Yadav J.S."/>
            <person name="Pangilinan J."/>
            <person name="Larsson K.H."/>
            <person name="Matsuura K."/>
            <person name="Barry K."/>
            <person name="Labutti K."/>
            <person name="Kuo R."/>
            <person name="Ohm R.A."/>
            <person name="Bhattacharya S.S."/>
            <person name="Shirouzu T."/>
            <person name="Yoshinaga Y."/>
            <person name="Martin F.M."/>
            <person name="Grigoriev I.V."/>
            <person name="Hibbett D.S."/>
        </authorList>
    </citation>
    <scope>NUCLEOTIDE SEQUENCE [LARGE SCALE GENOMIC DNA]</scope>
    <source>
        <strain evidence="6 7">HHB12029</strain>
    </source>
</reference>
<dbReference type="InterPro" id="IPR003591">
    <property type="entry name" value="Leu-rich_rpt_typical-subtyp"/>
</dbReference>
<dbReference type="Proteomes" id="UP000077266">
    <property type="component" value="Unassembled WGS sequence"/>
</dbReference>
<protein>
    <recommendedName>
        <fullName evidence="8">L domain-like protein</fullName>
    </recommendedName>
</protein>
<keyword evidence="7" id="KW-1185">Reference proteome</keyword>
<dbReference type="Pfam" id="PF13855">
    <property type="entry name" value="LRR_8"/>
    <property type="match status" value="1"/>
</dbReference>
<feature type="compositionally biased region" description="Low complexity" evidence="5">
    <location>
        <begin position="508"/>
        <end position="522"/>
    </location>
</feature>
<feature type="compositionally biased region" description="Basic residues" evidence="5">
    <location>
        <begin position="250"/>
        <end position="266"/>
    </location>
</feature>
<feature type="compositionally biased region" description="Pro residues" evidence="5">
    <location>
        <begin position="498"/>
        <end position="507"/>
    </location>
</feature>
<dbReference type="STRING" id="1314781.A0A165ECD5"/>
<dbReference type="OrthoDB" id="676979at2759"/>
<keyword evidence="2" id="KW-0963">Cytoplasm</keyword>
<feature type="region of interest" description="Disordered" evidence="5">
    <location>
        <begin position="245"/>
        <end position="306"/>
    </location>
</feature>
<dbReference type="AlphaFoldDB" id="A0A165ECD5"/>
<proteinExistence type="predicted"/>
<accession>A0A165ECD5</accession>